<sequence length="158" mass="18211">MEIVLLEDGRIIRPCGVDDLVGVSEMVLTEAKRSIADDFDDTGWEGFKEYLSDDQLLRRLVTGSKALVVQEGDDQIVGYLEISQNQVLLLFIAKQAQGLNLASRLLLRMQSTLDFEELYVNSSSRGYQFYKEHEFEPLDDWQEEAGVKFRPMKWLKEQ</sequence>
<dbReference type="Pfam" id="PF13673">
    <property type="entry name" value="Acetyltransf_10"/>
    <property type="match status" value="1"/>
</dbReference>
<evidence type="ECO:0000313" key="3">
    <source>
        <dbReference type="Proteomes" id="UP001597294"/>
    </source>
</evidence>
<dbReference type="EC" id="2.3.1.-" evidence="2"/>
<evidence type="ECO:0000259" key="1">
    <source>
        <dbReference type="PROSITE" id="PS51186"/>
    </source>
</evidence>
<dbReference type="Proteomes" id="UP001597294">
    <property type="component" value="Unassembled WGS sequence"/>
</dbReference>
<dbReference type="Gene3D" id="3.40.630.30">
    <property type="match status" value="1"/>
</dbReference>
<accession>A0ABW5BMK0</accession>
<dbReference type="EMBL" id="JBHUII010000007">
    <property type="protein sequence ID" value="MFD2206741.1"/>
    <property type="molecule type" value="Genomic_DNA"/>
</dbReference>
<keyword evidence="2" id="KW-0012">Acyltransferase</keyword>
<dbReference type="PROSITE" id="PS51186">
    <property type="entry name" value="GNAT"/>
    <property type="match status" value="1"/>
</dbReference>
<dbReference type="RefSeq" id="WP_380252674.1">
    <property type="nucleotide sequence ID" value="NZ_JBHUII010000007.1"/>
</dbReference>
<name>A0ABW5BMK0_9PROT</name>
<dbReference type="GO" id="GO:0016746">
    <property type="term" value="F:acyltransferase activity"/>
    <property type="evidence" value="ECO:0007669"/>
    <property type="project" value="UniProtKB-KW"/>
</dbReference>
<protein>
    <submittedName>
        <fullName evidence="2">GNAT family N-acetyltransferase</fullName>
        <ecNumber evidence="2">2.3.1.-</ecNumber>
    </submittedName>
</protein>
<organism evidence="2 3">
    <name type="scientific">Kiloniella antarctica</name>
    <dbReference type="NCBI Taxonomy" id="1550907"/>
    <lineage>
        <taxon>Bacteria</taxon>
        <taxon>Pseudomonadati</taxon>
        <taxon>Pseudomonadota</taxon>
        <taxon>Alphaproteobacteria</taxon>
        <taxon>Rhodospirillales</taxon>
        <taxon>Kiloniellaceae</taxon>
        <taxon>Kiloniella</taxon>
    </lineage>
</organism>
<gene>
    <name evidence="2" type="ORF">ACFSKO_14010</name>
</gene>
<dbReference type="InterPro" id="IPR000182">
    <property type="entry name" value="GNAT_dom"/>
</dbReference>
<dbReference type="InterPro" id="IPR016181">
    <property type="entry name" value="Acyl_CoA_acyltransferase"/>
</dbReference>
<keyword evidence="2" id="KW-0808">Transferase</keyword>
<proteinExistence type="predicted"/>
<feature type="domain" description="N-acetyltransferase" evidence="1">
    <location>
        <begin position="18"/>
        <end position="153"/>
    </location>
</feature>
<comment type="caution">
    <text evidence="2">The sequence shown here is derived from an EMBL/GenBank/DDBJ whole genome shotgun (WGS) entry which is preliminary data.</text>
</comment>
<reference evidence="3" key="1">
    <citation type="journal article" date="2019" name="Int. J. Syst. Evol. Microbiol.">
        <title>The Global Catalogue of Microorganisms (GCM) 10K type strain sequencing project: providing services to taxonomists for standard genome sequencing and annotation.</title>
        <authorList>
            <consortium name="The Broad Institute Genomics Platform"/>
            <consortium name="The Broad Institute Genome Sequencing Center for Infectious Disease"/>
            <person name="Wu L."/>
            <person name="Ma J."/>
        </authorList>
    </citation>
    <scope>NUCLEOTIDE SEQUENCE [LARGE SCALE GENOMIC DNA]</scope>
    <source>
        <strain evidence="3">CGMCC 4.7192</strain>
    </source>
</reference>
<dbReference type="SUPFAM" id="SSF55729">
    <property type="entry name" value="Acyl-CoA N-acyltransferases (Nat)"/>
    <property type="match status" value="1"/>
</dbReference>
<keyword evidence="3" id="KW-1185">Reference proteome</keyword>
<evidence type="ECO:0000313" key="2">
    <source>
        <dbReference type="EMBL" id="MFD2206741.1"/>
    </source>
</evidence>